<dbReference type="Pfam" id="PF22784">
    <property type="entry name" value="PTP-SAK"/>
    <property type="match status" value="1"/>
</dbReference>
<dbReference type="GO" id="GO:0016791">
    <property type="term" value="F:phosphatase activity"/>
    <property type="evidence" value="ECO:0007669"/>
    <property type="project" value="UniProtKB-ARBA"/>
</dbReference>
<dbReference type="InterPro" id="IPR050561">
    <property type="entry name" value="PTP"/>
</dbReference>
<evidence type="ECO:0000259" key="2">
    <source>
        <dbReference type="PROSITE" id="PS50056"/>
    </source>
</evidence>
<proteinExistence type="predicted"/>
<evidence type="ECO:0000313" key="4">
    <source>
        <dbReference type="Proteomes" id="UP000485058"/>
    </source>
</evidence>
<dbReference type="InterPro" id="IPR057023">
    <property type="entry name" value="PTP-SAK"/>
</dbReference>
<organism evidence="3 4">
    <name type="scientific">Haematococcus lacustris</name>
    <name type="common">Green alga</name>
    <name type="synonym">Haematococcus pluvialis</name>
    <dbReference type="NCBI Taxonomy" id="44745"/>
    <lineage>
        <taxon>Eukaryota</taxon>
        <taxon>Viridiplantae</taxon>
        <taxon>Chlorophyta</taxon>
        <taxon>core chlorophytes</taxon>
        <taxon>Chlorophyceae</taxon>
        <taxon>CS clade</taxon>
        <taxon>Chlamydomonadales</taxon>
        <taxon>Haematococcaceae</taxon>
        <taxon>Haematococcus</taxon>
    </lineage>
</organism>
<dbReference type="SUPFAM" id="SSF52799">
    <property type="entry name" value="(Phosphotyrosine protein) phosphatases II"/>
    <property type="match status" value="1"/>
</dbReference>
<gene>
    <name evidence="3" type="ORF">HaLaN_31595</name>
</gene>
<sequence>MCIALCYLRPPSMEVMMGLRNPTLNKFLPPKKPHPPSPAQAAAVAAGVGAATGPSYSLEFLHYPIEDLGVPSIDSLQPFIEQLVKRMHAGEKLYVHCWGGRGRAGTVGACLLCAAYGISADEALLRVQRAFNTRQDNKELSPETSEQREFVKTFAERLMRC</sequence>
<name>A0A6A0AK46_HAELA</name>
<evidence type="ECO:0000313" key="3">
    <source>
        <dbReference type="EMBL" id="GFH32384.1"/>
    </source>
</evidence>
<dbReference type="FunFam" id="3.90.190.10:FF:000157">
    <property type="entry name" value="Protein-tyrosine phosphatase"/>
    <property type="match status" value="1"/>
</dbReference>
<dbReference type="InterPro" id="IPR000387">
    <property type="entry name" value="Tyr_Pase_dom"/>
</dbReference>
<dbReference type="Gene3D" id="3.90.190.10">
    <property type="entry name" value="Protein tyrosine phosphatase superfamily"/>
    <property type="match status" value="1"/>
</dbReference>
<feature type="domain" description="Tyrosine specific protein phosphatases" evidence="2">
    <location>
        <begin position="74"/>
        <end position="149"/>
    </location>
</feature>
<accession>A0A6A0AK46</accession>
<reference evidence="3 4" key="1">
    <citation type="submission" date="2020-02" db="EMBL/GenBank/DDBJ databases">
        <title>Draft genome sequence of Haematococcus lacustris strain NIES-144.</title>
        <authorList>
            <person name="Morimoto D."/>
            <person name="Nakagawa S."/>
            <person name="Yoshida T."/>
            <person name="Sawayama S."/>
        </authorList>
    </citation>
    <scope>NUCLEOTIDE SEQUENCE [LARGE SCALE GENOMIC DNA]</scope>
    <source>
        <strain evidence="3 4">NIES-144</strain>
    </source>
</reference>
<dbReference type="InterPro" id="IPR029021">
    <property type="entry name" value="Prot-tyrosine_phosphatase-like"/>
</dbReference>
<comment type="caution">
    <text evidence="3">The sequence shown here is derived from an EMBL/GenBank/DDBJ whole genome shotgun (WGS) entry which is preliminary data.</text>
</comment>
<dbReference type="AlphaFoldDB" id="A0A6A0AK46"/>
<keyword evidence="4" id="KW-1185">Reference proteome</keyword>
<keyword evidence="1" id="KW-0378">Hydrolase</keyword>
<evidence type="ECO:0000256" key="1">
    <source>
        <dbReference type="ARBA" id="ARBA00022801"/>
    </source>
</evidence>
<dbReference type="Proteomes" id="UP000485058">
    <property type="component" value="Unassembled WGS sequence"/>
</dbReference>
<protein>
    <submittedName>
        <fullName evidence="3">Tyr_phosphatase_2 domain-containing protein</fullName>
    </submittedName>
</protein>
<dbReference type="PANTHER" id="PTHR23339">
    <property type="entry name" value="TYROSINE SPECIFIC PROTEIN PHOSPHATASE AND DUAL SPECIFICITY PROTEIN PHOSPHATASE"/>
    <property type="match status" value="1"/>
</dbReference>
<dbReference type="EMBL" id="BLLF01006587">
    <property type="protein sequence ID" value="GFH32384.1"/>
    <property type="molecule type" value="Genomic_DNA"/>
</dbReference>
<dbReference type="PROSITE" id="PS50056">
    <property type="entry name" value="TYR_PHOSPHATASE_2"/>
    <property type="match status" value="1"/>
</dbReference>